<keyword evidence="8" id="KW-1185">Reference proteome</keyword>
<dbReference type="PANTHER" id="PTHR42988">
    <property type="entry name" value="PHOSPHOHYDROLASE"/>
    <property type="match status" value="1"/>
</dbReference>
<accession>A0A848LCT8</accession>
<dbReference type="SUPFAM" id="SSF56300">
    <property type="entry name" value="Metallo-dependent phosphatases"/>
    <property type="match status" value="1"/>
</dbReference>
<evidence type="ECO:0008006" key="9">
    <source>
        <dbReference type="Google" id="ProtNLM"/>
    </source>
</evidence>
<proteinExistence type="inferred from homology"/>
<evidence type="ECO:0000256" key="3">
    <source>
        <dbReference type="ARBA" id="ARBA00023004"/>
    </source>
</evidence>
<feature type="domain" description="GTPase-associated adaptor" evidence="6">
    <location>
        <begin position="372"/>
        <end position="431"/>
    </location>
</feature>
<dbReference type="Pfam" id="PF19976">
    <property type="entry name" value="GAAD"/>
    <property type="match status" value="1"/>
</dbReference>
<evidence type="ECO:0000256" key="2">
    <source>
        <dbReference type="ARBA" id="ARBA00022801"/>
    </source>
</evidence>
<dbReference type="PANTHER" id="PTHR42988:SF2">
    <property type="entry name" value="CYCLIC NUCLEOTIDE PHOSPHODIESTERASE CBUA0032-RELATED"/>
    <property type="match status" value="1"/>
</dbReference>
<sequence length="446" mass="49899">MDKLVLVHLSDIHFTRASGVSVHDLDKNVRNELVLDATKVANEIGPVTGVLVTGDIAFSGKQVEYDRATDWLRDFCRAIGCPAENVWVVPGNHDVDREKTKRKVTRTFHQGIRKEGSDVDRELREILSDEQSAAALLDPLTEYNTFAGRFGCSISAGKHYWERDLKLACGTAIRLRGLTSSLVSNEEDKRTGIVLGVAQAGVERAPGVLHMTLCHHPPDWLRDNDAVEDHLKSKVHIQLFGHKHSQRLYEINGKVRLVAGAMHPERGEGGWLPTYNFLEISRRDSERIGLRVYQRQWNQPDTNFVAWRNPDNGKDHREFLWAGFPAATKVATPSVVSHEARGAEVTASPLISAVATTVTAKDDAMPAPNNERRLTYRFLTLPFRHQITVAKNLDVLTDADRGLSDEALFRVLFKRAAEKGILGKLWAETEKLHDDPADCNPFEASK</sequence>
<dbReference type="InterPro" id="IPR045533">
    <property type="entry name" value="GAAD"/>
</dbReference>
<gene>
    <name evidence="7" type="ORF">HG543_18310</name>
</gene>
<comment type="caution">
    <text evidence="7">The sequence shown here is derived from an EMBL/GenBank/DDBJ whole genome shotgun (WGS) entry which is preliminary data.</text>
</comment>
<evidence type="ECO:0000256" key="1">
    <source>
        <dbReference type="ARBA" id="ARBA00022723"/>
    </source>
</evidence>
<comment type="similarity">
    <text evidence="4">Belongs to the cyclic nucleotide phosphodiesterase class-III family.</text>
</comment>
<evidence type="ECO:0000259" key="6">
    <source>
        <dbReference type="Pfam" id="PF19976"/>
    </source>
</evidence>
<evidence type="ECO:0000256" key="4">
    <source>
        <dbReference type="ARBA" id="ARBA00025742"/>
    </source>
</evidence>
<dbReference type="GO" id="GO:0016787">
    <property type="term" value="F:hydrolase activity"/>
    <property type="evidence" value="ECO:0007669"/>
    <property type="project" value="UniProtKB-KW"/>
</dbReference>
<evidence type="ECO:0000313" key="7">
    <source>
        <dbReference type="EMBL" id="NMO16799.1"/>
    </source>
</evidence>
<dbReference type="AlphaFoldDB" id="A0A848LCT8"/>
<dbReference type="Gene3D" id="3.60.21.10">
    <property type="match status" value="1"/>
</dbReference>
<keyword evidence="1" id="KW-0479">Metal-binding</keyword>
<dbReference type="RefSeq" id="WP_169346082.1">
    <property type="nucleotide sequence ID" value="NZ_JABBJJ010000078.1"/>
</dbReference>
<evidence type="ECO:0000313" key="8">
    <source>
        <dbReference type="Proteomes" id="UP000518300"/>
    </source>
</evidence>
<organism evidence="7 8">
    <name type="scientific">Pyxidicoccus fallax</name>
    <dbReference type="NCBI Taxonomy" id="394095"/>
    <lineage>
        <taxon>Bacteria</taxon>
        <taxon>Pseudomonadati</taxon>
        <taxon>Myxococcota</taxon>
        <taxon>Myxococcia</taxon>
        <taxon>Myxococcales</taxon>
        <taxon>Cystobacterineae</taxon>
        <taxon>Myxococcaceae</taxon>
        <taxon>Pyxidicoccus</taxon>
    </lineage>
</organism>
<dbReference type="EMBL" id="JABBJJ010000078">
    <property type="protein sequence ID" value="NMO16799.1"/>
    <property type="molecule type" value="Genomic_DNA"/>
</dbReference>
<dbReference type="InterPro" id="IPR004843">
    <property type="entry name" value="Calcineurin-like_PHP"/>
</dbReference>
<protein>
    <recommendedName>
        <fullName evidence="9">Metallophosphoesterase</fullName>
    </recommendedName>
</protein>
<dbReference type="GO" id="GO:0046872">
    <property type="term" value="F:metal ion binding"/>
    <property type="evidence" value="ECO:0007669"/>
    <property type="project" value="UniProtKB-KW"/>
</dbReference>
<dbReference type="InterPro" id="IPR050884">
    <property type="entry name" value="CNP_phosphodiesterase-III"/>
</dbReference>
<dbReference type="Proteomes" id="UP000518300">
    <property type="component" value="Unassembled WGS sequence"/>
</dbReference>
<reference evidence="7 8" key="1">
    <citation type="submission" date="2020-04" db="EMBL/GenBank/DDBJ databases">
        <title>Draft genome of Pyxidicoccus fallax type strain.</title>
        <authorList>
            <person name="Whitworth D.E."/>
        </authorList>
    </citation>
    <scope>NUCLEOTIDE SEQUENCE [LARGE SCALE GENOMIC DNA]</scope>
    <source>
        <strain evidence="7 8">DSM 14698</strain>
    </source>
</reference>
<dbReference type="InterPro" id="IPR029052">
    <property type="entry name" value="Metallo-depent_PP-like"/>
</dbReference>
<name>A0A848LCT8_9BACT</name>
<evidence type="ECO:0000259" key="5">
    <source>
        <dbReference type="Pfam" id="PF00149"/>
    </source>
</evidence>
<dbReference type="Pfam" id="PF00149">
    <property type="entry name" value="Metallophos"/>
    <property type="match status" value="1"/>
</dbReference>
<feature type="domain" description="Calcineurin-like phosphoesterase" evidence="5">
    <location>
        <begin position="6"/>
        <end position="245"/>
    </location>
</feature>
<keyword evidence="3" id="KW-0408">Iron</keyword>
<keyword evidence="2" id="KW-0378">Hydrolase</keyword>